<keyword evidence="2" id="KW-1185">Reference proteome</keyword>
<comment type="caution">
    <text evidence="1">The sequence shown here is derived from an EMBL/GenBank/DDBJ whole genome shotgun (WGS) entry which is preliminary data.</text>
</comment>
<protein>
    <submittedName>
        <fullName evidence="1">Uncharacterized protein</fullName>
    </submittedName>
</protein>
<evidence type="ECO:0000313" key="1">
    <source>
        <dbReference type="EMBL" id="KAK2954622.1"/>
    </source>
</evidence>
<accession>A0ABQ9XQB2</accession>
<sequence>MSAERRPLFPDQPEYDQLCRRANAARTYCVNDNPSPIVHPSPLKTLLPMSRRPILFPQIFSIQTRKTTLIIGSATSQLPGLQDHHPPLAFSKSQGTTIRAAEDGGEQPAESAQAESVAVSELLAIFCNTSFWILITSHKVAAHTKEIRLVVCQRSEESDQILRPPHSTRPPLPFAGLNTIQGRYRIHSIELPLENFKWTVE</sequence>
<name>A0ABQ9XQB2_9EUKA</name>
<gene>
    <name evidence="1" type="ORF">BLNAU_10473</name>
</gene>
<evidence type="ECO:0000313" key="2">
    <source>
        <dbReference type="Proteomes" id="UP001281761"/>
    </source>
</evidence>
<organism evidence="1 2">
    <name type="scientific">Blattamonas nauphoetae</name>
    <dbReference type="NCBI Taxonomy" id="2049346"/>
    <lineage>
        <taxon>Eukaryota</taxon>
        <taxon>Metamonada</taxon>
        <taxon>Preaxostyla</taxon>
        <taxon>Oxymonadida</taxon>
        <taxon>Blattamonas</taxon>
    </lineage>
</organism>
<proteinExistence type="predicted"/>
<reference evidence="1 2" key="1">
    <citation type="journal article" date="2022" name="bioRxiv">
        <title>Genomics of Preaxostyla Flagellates Illuminates Evolutionary Transitions and the Path Towards Mitochondrial Loss.</title>
        <authorList>
            <person name="Novak L.V.F."/>
            <person name="Treitli S.C."/>
            <person name="Pyrih J."/>
            <person name="Halakuc P."/>
            <person name="Pipaliya S.V."/>
            <person name="Vacek V."/>
            <person name="Brzon O."/>
            <person name="Soukal P."/>
            <person name="Eme L."/>
            <person name="Dacks J.B."/>
            <person name="Karnkowska A."/>
            <person name="Elias M."/>
            <person name="Hampl V."/>
        </authorList>
    </citation>
    <scope>NUCLEOTIDE SEQUENCE [LARGE SCALE GENOMIC DNA]</scope>
    <source>
        <strain evidence="1">NAU3</strain>
        <tissue evidence="1">Gut</tissue>
    </source>
</reference>
<dbReference type="Proteomes" id="UP001281761">
    <property type="component" value="Unassembled WGS sequence"/>
</dbReference>
<dbReference type="EMBL" id="JARBJD010000076">
    <property type="protein sequence ID" value="KAK2954622.1"/>
    <property type="molecule type" value="Genomic_DNA"/>
</dbReference>